<dbReference type="Gene3D" id="3.30.70.270">
    <property type="match status" value="1"/>
</dbReference>
<evidence type="ECO:0000313" key="2">
    <source>
        <dbReference type="EMBL" id="KAL0430898.1"/>
    </source>
</evidence>
<comment type="caution">
    <text evidence="2">The sequence shown here is derived from an EMBL/GenBank/DDBJ whole genome shotgun (WGS) entry which is preliminary data.</text>
</comment>
<dbReference type="SUPFAM" id="SSF56672">
    <property type="entry name" value="DNA/RNA polymerases"/>
    <property type="match status" value="1"/>
</dbReference>
<feature type="domain" description="Reverse transcriptase" evidence="1">
    <location>
        <begin position="65"/>
        <end position="167"/>
    </location>
</feature>
<dbReference type="Gene3D" id="3.10.10.10">
    <property type="entry name" value="HIV Type 1 Reverse Transcriptase, subunit A, domain 1"/>
    <property type="match status" value="1"/>
</dbReference>
<reference evidence="2" key="2">
    <citation type="journal article" date="2024" name="Plant">
        <title>Genomic evolution and insights into agronomic trait innovations of Sesamum species.</title>
        <authorList>
            <person name="Miao H."/>
            <person name="Wang L."/>
            <person name="Qu L."/>
            <person name="Liu H."/>
            <person name="Sun Y."/>
            <person name="Le M."/>
            <person name="Wang Q."/>
            <person name="Wei S."/>
            <person name="Zheng Y."/>
            <person name="Lin W."/>
            <person name="Duan Y."/>
            <person name="Cao H."/>
            <person name="Xiong S."/>
            <person name="Wang X."/>
            <person name="Wei L."/>
            <person name="Li C."/>
            <person name="Ma Q."/>
            <person name="Ju M."/>
            <person name="Zhao R."/>
            <person name="Li G."/>
            <person name="Mu C."/>
            <person name="Tian Q."/>
            <person name="Mei H."/>
            <person name="Zhang T."/>
            <person name="Gao T."/>
            <person name="Zhang H."/>
        </authorList>
    </citation>
    <scope>NUCLEOTIDE SEQUENCE</scope>
    <source>
        <strain evidence="2">G02</strain>
    </source>
</reference>
<accession>A0AAW2VNL2</accession>
<dbReference type="InterPro" id="IPR043502">
    <property type="entry name" value="DNA/RNA_pol_sf"/>
</dbReference>
<dbReference type="CDD" id="cd01647">
    <property type="entry name" value="RT_LTR"/>
    <property type="match status" value="1"/>
</dbReference>
<name>A0AAW2VNL2_SESRA</name>
<proteinExistence type="predicted"/>
<sequence>MAVQCGVSTKTRRKMKNVHRFPRLEQSMSQRFLPATTNRLARGFHIRLRIAQHDGCFTRIPSDMLSPEDRKKVSFITSEGTFCYVAMPFGLKNAGATYQRLVDKIFRPQIGRNVEVYVDDMLDKSKKAEEHVKDLEETISVLRKYKLKLNRAKCSLGVQGGCFLGFMVTQ</sequence>
<dbReference type="Pfam" id="PF00078">
    <property type="entry name" value="RVT_1"/>
    <property type="match status" value="1"/>
</dbReference>
<dbReference type="InterPro" id="IPR043128">
    <property type="entry name" value="Rev_trsase/Diguanyl_cyclase"/>
</dbReference>
<dbReference type="InterPro" id="IPR000477">
    <property type="entry name" value="RT_dom"/>
</dbReference>
<dbReference type="AlphaFoldDB" id="A0AAW2VNL2"/>
<dbReference type="PANTHER" id="PTHR24559">
    <property type="entry name" value="TRANSPOSON TY3-I GAG-POL POLYPROTEIN"/>
    <property type="match status" value="1"/>
</dbReference>
<dbReference type="InterPro" id="IPR053134">
    <property type="entry name" value="RNA-dir_DNA_polymerase"/>
</dbReference>
<gene>
    <name evidence="2" type="ORF">Sradi_0715800</name>
</gene>
<organism evidence="2">
    <name type="scientific">Sesamum radiatum</name>
    <name type="common">Black benniseed</name>
    <dbReference type="NCBI Taxonomy" id="300843"/>
    <lineage>
        <taxon>Eukaryota</taxon>
        <taxon>Viridiplantae</taxon>
        <taxon>Streptophyta</taxon>
        <taxon>Embryophyta</taxon>
        <taxon>Tracheophyta</taxon>
        <taxon>Spermatophyta</taxon>
        <taxon>Magnoliopsida</taxon>
        <taxon>eudicotyledons</taxon>
        <taxon>Gunneridae</taxon>
        <taxon>Pentapetalae</taxon>
        <taxon>asterids</taxon>
        <taxon>lamiids</taxon>
        <taxon>Lamiales</taxon>
        <taxon>Pedaliaceae</taxon>
        <taxon>Sesamum</taxon>
    </lineage>
</organism>
<dbReference type="EMBL" id="JACGWJ010000003">
    <property type="protein sequence ID" value="KAL0430898.1"/>
    <property type="molecule type" value="Genomic_DNA"/>
</dbReference>
<reference evidence="2" key="1">
    <citation type="submission" date="2020-06" db="EMBL/GenBank/DDBJ databases">
        <authorList>
            <person name="Li T."/>
            <person name="Hu X."/>
            <person name="Zhang T."/>
            <person name="Song X."/>
            <person name="Zhang H."/>
            <person name="Dai N."/>
            <person name="Sheng W."/>
            <person name="Hou X."/>
            <person name="Wei L."/>
        </authorList>
    </citation>
    <scope>NUCLEOTIDE SEQUENCE</scope>
    <source>
        <strain evidence="2">G02</strain>
        <tissue evidence="2">Leaf</tissue>
    </source>
</reference>
<dbReference type="PANTHER" id="PTHR24559:SF444">
    <property type="entry name" value="REVERSE TRANSCRIPTASE DOMAIN-CONTAINING PROTEIN"/>
    <property type="match status" value="1"/>
</dbReference>
<evidence type="ECO:0000259" key="1">
    <source>
        <dbReference type="Pfam" id="PF00078"/>
    </source>
</evidence>
<protein>
    <submittedName>
        <fullName evidence="2">Polyprotein</fullName>
    </submittedName>
</protein>